<gene>
    <name evidence="1" type="ORF">HYN59_11260</name>
</gene>
<dbReference type="AlphaFoldDB" id="A0A2S1QZ26"/>
<sequence length="127" mass="15091">MGCKPLEWENTQYTKNCFYRENGYIFLNFYNSADKDIFVSEISVPLNKDFTLIDHYYKIKSDALYMRTPDENDVSISDVREPNIKIIRDSIEIKKGKNYKRVFKLNKDFKTIVFKNGDDSFILENCN</sequence>
<proteinExistence type="predicted"/>
<name>A0A2S1QZ26_9FLAO</name>
<dbReference type="EMBL" id="CP029186">
    <property type="protein sequence ID" value="AWH85648.1"/>
    <property type="molecule type" value="Genomic_DNA"/>
</dbReference>
<evidence type="ECO:0000313" key="1">
    <source>
        <dbReference type="EMBL" id="AWH85648.1"/>
    </source>
</evidence>
<accession>A0A2S1QZ26</accession>
<protein>
    <submittedName>
        <fullName evidence="1">Uncharacterized protein</fullName>
    </submittedName>
</protein>
<organism evidence="1 2">
    <name type="scientific">Flavobacterium album</name>
    <dbReference type="NCBI Taxonomy" id="2175091"/>
    <lineage>
        <taxon>Bacteria</taxon>
        <taxon>Pseudomonadati</taxon>
        <taxon>Bacteroidota</taxon>
        <taxon>Flavobacteriia</taxon>
        <taxon>Flavobacteriales</taxon>
        <taxon>Flavobacteriaceae</taxon>
        <taxon>Flavobacterium</taxon>
    </lineage>
</organism>
<reference evidence="1 2" key="1">
    <citation type="submission" date="2018-04" db="EMBL/GenBank/DDBJ databases">
        <title>Genome sequencing of Flavobacterium sp. HYN0059.</title>
        <authorList>
            <person name="Yi H."/>
            <person name="Baek C."/>
        </authorList>
    </citation>
    <scope>NUCLEOTIDE SEQUENCE [LARGE SCALE GENOMIC DNA]</scope>
    <source>
        <strain evidence="1 2">HYN0059</strain>
    </source>
</reference>
<keyword evidence="2" id="KW-1185">Reference proteome</keyword>
<dbReference type="Proteomes" id="UP000244929">
    <property type="component" value="Chromosome"/>
</dbReference>
<evidence type="ECO:0000313" key="2">
    <source>
        <dbReference type="Proteomes" id="UP000244929"/>
    </source>
</evidence>
<dbReference type="KEGG" id="falb:HYN59_11260"/>